<dbReference type="Pfam" id="PF03372">
    <property type="entry name" value="Exo_endo_phos"/>
    <property type="match status" value="1"/>
</dbReference>
<evidence type="ECO:0000313" key="3">
    <source>
        <dbReference type="RefSeq" id="XP_071909827.1"/>
    </source>
</evidence>
<dbReference type="PANTHER" id="PTHR33710">
    <property type="entry name" value="BNAC02G09200D PROTEIN"/>
    <property type="match status" value="1"/>
</dbReference>
<dbReference type="GeneID" id="140008834"/>
<organism evidence="2 3">
    <name type="scientific">Coffea arabica</name>
    <name type="common">Arabian coffee</name>
    <dbReference type="NCBI Taxonomy" id="13443"/>
    <lineage>
        <taxon>Eukaryota</taxon>
        <taxon>Viridiplantae</taxon>
        <taxon>Streptophyta</taxon>
        <taxon>Embryophyta</taxon>
        <taxon>Tracheophyta</taxon>
        <taxon>Spermatophyta</taxon>
        <taxon>Magnoliopsida</taxon>
        <taxon>eudicotyledons</taxon>
        <taxon>Gunneridae</taxon>
        <taxon>Pentapetalae</taxon>
        <taxon>asterids</taxon>
        <taxon>lamiids</taxon>
        <taxon>Gentianales</taxon>
        <taxon>Rubiaceae</taxon>
        <taxon>Ixoroideae</taxon>
        <taxon>Gardenieae complex</taxon>
        <taxon>Bertiereae - Coffeeae clade</taxon>
        <taxon>Coffeeae</taxon>
        <taxon>Coffea</taxon>
    </lineage>
</organism>
<dbReference type="PANTHER" id="PTHR33710:SF64">
    <property type="entry name" value="ENDONUCLEASE_EXONUCLEASE_PHOSPHATASE DOMAIN-CONTAINING PROTEIN"/>
    <property type="match status" value="1"/>
</dbReference>
<dbReference type="InterPro" id="IPR036691">
    <property type="entry name" value="Endo/exonu/phosph_ase_sf"/>
</dbReference>
<dbReference type="RefSeq" id="XP_071909827.1">
    <property type="nucleotide sequence ID" value="XM_072053726.1"/>
</dbReference>
<reference evidence="3" key="1">
    <citation type="submission" date="2025-08" db="UniProtKB">
        <authorList>
            <consortium name="RefSeq"/>
        </authorList>
    </citation>
    <scope>IDENTIFICATION</scope>
    <source>
        <tissue evidence="3">Leaves</tissue>
    </source>
</reference>
<evidence type="ECO:0000313" key="2">
    <source>
        <dbReference type="Proteomes" id="UP001652660"/>
    </source>
</evidence>
<dbReference type="SUPFAM" id="SSF56219">
    <property type="entry name" value="DNase I-like"/>
    <property type="match status" value="1"/>
</dbReference>
<evidence type="ECO:0000259" key="1">
    <source>
        <dbReference type="Pfam" id="PF03372"/>
    </source>
</evidence>
<gene>
    <name evidence="3" type="primary">LOC140008834</name>
</gene>
<feature type="domain" description="Endonuclease/exonuclease/phosphatase" evidence="1">
    <location>
        <begin position="57"/>
        <end position="168"/>
    </location>
</feature>
<keyword evidence="2" id="KW-1185">Reference proteome</keyword>
<name>A0ABM4URB9_COFAR</name>
<dbReference type="Proteomes" id="UP001652660">
    <property type="component" value="Chromosome 6c"/>
</dbReference>
<sequence length="263" mass="29572">MDGWMVNREGSIWVFYQNGFQCAPVRESPQHLSLKISPQALSASVYLSFVHARCTEQDRVPLWSALLADKPRDDPWLVVGDFNTIVSAEEKRGGLPFRVDEGVELSSFMSRAGVFDAGFSGSRFTWCNNRGERARIWKRLDRLLCSPTASRLGVNFGVRHLGRDPSDHAPLLLSASTSLDNKPRPFRFLNVWTSKVELLDVIRLSWMSHCPGRPLQRLAAKLRLTKHAIQQWSRDHFGNIFNVVKQAEEAVGAAEAALDSVPT</sequence>
<protein>
    <recommendedName>
        <fullName evidence="1">Endonuclease/exonuclease/phosphatase domain-containing protein</fullName>
    </recommendedName>
</protein>
<proteinExistence type="predicted"/>
<dbReference type="Gene3D" id="3.60.10.10">
    <property type="entry name" value="Endonuclease/exonuclease/phosphatase"/>
    <property type="match status" value="1"/>
</dbReference>
<dbReference type="InterPro" id="IPR005135">
    <property type="entry name" value="Endo/exonuclease/phosphatase"/>
</dbReference>
<accession>A0ABM4URB9</accession>